<reference evidence="1 2" key="1">
    <citation type="submission" date="2020-07" db="EMBL/GenBank/DDBJ databases">
        <title>Sequencing the genomes of 1000 actinobacteria strains.</title>
        <authorList>
            <person name="Klenk H.-P."/>
        </authorList>
    </citation>
    <scope>NUCLEOTIDE SEQUENCE [LARGE SCALE GENOMIC DNA]</scope>
    <source>
        <strain evidence="1 2">DSM 26474</strain>
    </source>
</reference>
<proteinExistence type="predicted"/>
<dbReference type="RefSeq" id="WP_179549078.1">
    <property type="nucleotide sequence ID" value="NZ_BSEW01000002.1"/>
</dbReference>
<evidence type="ECO:0000313" key="2">
    <source>
        <dbReference type="Proteomes" id="UP000549913"/>
    </source>
</evidence>
<gene>
    <name evidence="1" type="ORF">BJ984_003447</name>
</gene>
<organism evidence="1 2">
    <name type="scientific">Herbiconiux flava</name>
    <dbReference type="NCBI Taxonomy" id="881268"/>
    <lineage>
        <taxon>Bacteria</taxon>
        <taxon>Bacillati</taxon>
        <taxon>Actinomycetota</taxon>
        <taxon>Actinomycetes</taxon>
        <taxon>Micrococcales</taxon>
        <taxon>Microbacteriaceae</taxon>
        <taxon>Herbiconiux</taxon>
    </lineage>
</organism>
<dbReference type="AlphaFoldDB" id="A0A852STN4"/>
<evidence type="ECO:0000313" key="1">
    <source>
        <dbReference type="EMBL" id="NYD72289.1"/>
    </source>
</evidence>
<dbReference type="Proteomes" id="UP000549913">
    <property type="component" value="Unassembled WGS sequence"/>
</dbReference>
<sequence>MTLIDPSASIDRALSIGRWRASGLCLDFVDWAMGRPGSRLGDNGGPPNGAWTEAKDGYYFSNYKHEGDMYPPPGVPCYWETGPSGNTAGHIVISLGDGWCRTTDYAGAASVSTQTIESITRARRGGYLGWTEDYGGNPIAGIQSLEATPAPESIPEPTPGRPIRRRVPMFLIWFTSGVGAVVGITGKRKGLGPDEFDLMKRALYGRQSGGKTFDFEPDTFTDAEAETISRITAEVNA</sequence>
<name>A0A852STN4_9MICO</name>
<evidence type="ECO:0008006" key="3">
    <source>
        <dbReference type="Google" id="ProtNLM"/>
    </source>
</evidence>
<accession>A0A852STN4</accession>
<keyword evidence="2" id="KW-1185">Reference proteome</keyword>
<comment type="caution">
    <text evidence="1">The sequence shown here is derived from an EMBL/GenBank/DDBJ whole genome shotgun (WGS) entry which is preliminary data.</text>
</comment>
<protein>
    <recommendedName>
        <fullName evidence="3">CHAP domain-containing protein</fullName>
    </recommendedName>
</protein>
<dbReference type="EMBL" id="JACCBM010000001">
    <property type="protein sequence ID" value="NYD72289.1"/>
    <property type="molecule type" value="Genomic_DNA"/>
</dbReference>